<dbReference type="AlphaFoldDB" id="A0A409XJQ6"/>
<evidence type="ECO:0000313" key="2">
    <source>
        <dbReference type="EMBL" id="PPQ90984.1"/>
    </source>
</evidence>
<evidence type="ECO:0000313" key="3">
    <source>
        <dbReference type="Proteomes" id="UP000283269"/>
    </source>
</evidence>
<evidence type="ECO:0000256" key="1">
    <source>
        <dbReference type="SAM" id="MobiDB-lite"/>
    </source>
</evidence>
<keyword evidence="3" id="KW-1185">Reference proteome</keyword>
<dbReference type="EMBL" id="NHYD01001495">
    <property type="protein sequence ID" value="PPQ90984.1"/>
    <property type="molecule type" value="Genomic_DNA"/>
</dbReference>
<accession>A0A409XJQ6</accession>
<proteinExistence type="predicted"/>
<dbReference type="InParanoid" id="A0A409XJQ6"/>
<reference evidence="2 3" key="1">
    <citation type="journal article" date="2018" name="Evol. Lett.">
        <title>Horizontal gene cluster transfer increased hallucinogenic mushroom diversity.</title>
        <authorList>
            <person name="Reynolds H.T."/>
            <person name="Vijayakumar V."/>
            <person name="Gluck-Thaler E."/>
            <person name="Korotkin H.B."/>
            <person name="Matheny P.B."/>
            <person name="Slot J.C."/>
        </authorList>
    </citation>
    <scope>NUCLEOTIDE SEQUENCE [LARGE SCALE GENOMIC DNA]</scope>
    <source>
        <strain evidence="2 3">2631</strain>
    </source>
</reference>
<organism evidence="2 3">
    <name type="scientific">Psilocybe cyanescens</name>
    <dbReference type="NCBI Taxonomy" id="93625"/>
    <lineage>
        <taxon>Eukaryota</taxon>
        <taxon>Fungi</taxon>
        <taxon>Dikarya</taxon>
        <taxon>Basidiomycota</taxon>
        <taxon>Agaricomycotina</taxon>
        <taxon>Agaricomycetes</taxon>
        <taxon>Agaricomycetidae</taxon>
        <taxon>Agaricales</taxon>
        <taxon>Agaricineae</taxon>
        <taxon>Strophariaceae</taxon>
        <taxon>Psilocybe</taxon>
    </lineage>
</organism>
<name>A0A409XJQ6_PSICY</name>
<protein>
    <submittedName>
        <fullName evidence="2">Uncharacterized protein</fullName>
    </submittedName>
</protein>
<feature type="region of interest" description="Disordered" evidence="1">
    <location>
        <begin position="72"/>
        <end position="101"/>
    </location>
</feature>
<dbReference type="Proteomes" id="UP000283269">
    <property type="component" value="Unassembled WGS sequence"/>
</dbReference>
<feature type="compositionally biased region" description="Basic and acidic residues" evidence="1">
    <location>
        <begin position="89"/>
        <end position="101"/>
    </location>
</feature>
<gene>
    <name evidence="2" type="ORF">CVT25_014244</name>
</gene>
<comment type="caution">
    <text evidence="2">The sequence shown here is derived from an EMBL/GenBank/DDBJ whole genome shotgun (WGS) entry which is preliminary data.</text>
</comment>
<sequence length="101" mass="11633">MPHELDSVEEEEEEKLARAERLEDRHEHLGEVARWAPAPAEAVRGVGAGQVEVRLGTRISTRRGGLILRKWKQRRRRRRQTEEDAKEEEEGRPGCRAAEDA</sequence>